<keyword evidence="3" id="KW-1003">Cell membrane</keyword>
<evidence type="ECO:0000313" key="12">
    <source>
        <dbReference type="Proteomes" id="UP001185012"/>
    </source>
</evidence>
<name>A0ABU1IQN2_9BACL</name>
<keyword evidence="8" id="KW-0406">Ion transport</keyword>
<evidence type="ECO:0000256" key="4">
    <source>
        <dbReference type="ARBA" id="ARBA00022538"/>
    </source>
</evidence>
<accession>A0ABU1IQN2</accession>
<keyword evidence="9 10" id="KW-0472">Membrane</keyword>
<feature type="transmembrane region" description="Helical" evidence="10">
    <location>
        <begin position="192"/>
        <end position="217"/>
    </location>
</feature>
<comment type="caution">
    <text evidence="11">The sequence shown here is derived from an EMBL/GenBank/DDBJ whole genome shotgun (WGS) entry which is preliminary data.</text>
</comment>
<evidence type="ECO:0000256" key="2">
    <source>
        <dbReference type="ARBA" id="ARBA00022448"/>
    </source>
</evidence>
<dbReference type="Pfam" id="PF02386">
    <property type="entry name" value="TrkH"/>
    <property type="match status" value="1"/>
</dbReference>
<dbReference type="RefSeq" id="WP_309867311.1">
    <property type="nucleotide sequence ID" value="NZ_JAVDQG010000006.1"/>
</dbReference>
<evidence type="ECO:0000256" key="10">
    <source>
        <dbReference type="SAM" id="Phobius"/>
    </source>
</evidence>
<evidence type="ECO:0000313" key="11">
    <source>
        <dbReference type="EMBL" id="MDR6226852.1"/>
    </source>
</evidence>
<feature type="transmembrane region" description="Helical" evidence="10">
    <location>
        <begin position="286"/>
        <end position="305"/>
    </location>
</feature>
<evidence type="ECO:0000256" key="6">
    <source>
        <dbReference type="ARBA" id="ARBA00022958"/>
    </source>
</evidence>
<feature type="transmembrane region" description="Helical" evidence="10">
    <location>
        <begin position="406"/>
        <end position="427"/>
    </location>
</feature>
<feature type="transmembrane region" description="Helical" evidence="10">
    <location>
        <begin position="128"/>
        <end position="152"/>
    </location>
</feature>
<keyword evidence="7 10" id="KW-1133">Transmembrane helix</keyword>
<evidence type="ECO:0000256" key="1">
    <source>
        <dbReference type="ARBA" id="ARBA00004651"/>
    </source>
</evidence>
<keyword evidence="6" id="KW-0630">Potassium</keyword>
<reference evidence="11 12" key="1">
    <citation type="submission" date="2023-07" db="EMBL/GenBank/DDBJ databases">
        <title>Genomic Encyclopedia of Type Strains, Phase IV (KMG-IV): sequencing the most valuable type-strain genomes for metagenomic binning, comparative biology and taxonomic classification.</title>
        <authorList>
            <person name="Goeker M."/>
        </authorList>
    </citation>
    <scope>NUCLEOTIDE SEQUENCE [LARGE SCALE GENOMIC DNA]</scope>
    <source>
        <strain evidence="11 12">DSM 45903</strain>
    </source>
</reference>
<feature type="transmembrane region" description="Helical" evidence="10">
    <location>
        <begin position="46"/>
        <end position="65"/>
    </location>
</feature>
<keyword evidence="5 10" id="KW-0812">Transmembrane</keyword>
<dbReference type="EMBL" id="JAVDQG010000006">
    <property type="protein sequence ID" value="MDR6226852.1"/>
    <property type="molecule type" value="Genomic_DNA"/>
</dbReference>
<dbReference type="PANTHER" id="PTHR32024:SF1">
    <property type="entry name" value="KTR SYSTEM POTASSIUM UPTAKE PROTEIN B"/>
    <property type="match status" value="1"/>
</dbReference>
<organism evidence="11 12">
    <name type="scientific">Desmospora profundinema</name>
    <dbReference type="NCBI Taxonomy" id="1571184"/>
    <lineage>
        <taxon>Bacteria</taxon>
        <taxon>Bacillati</taxon>
        <taxon>Bacillota</taxon>
        <taxon>Bacilli</taxon>
        <taxon>Bacillales</taxon>
        <taxon>Thermoactinomycetaceae</taxon>
        <taxon>Desmospora</taxon>
    </lineage>
</organism>
<feature type="transmembrane region" description="Helical" evidence="10">
    <location>
        <begin position="12"/>
        <end position="34"/>
    </location>
</feature>
<gene>
    <name evidence="11" type="ORF">JOE21_002862</name>
</gene>
<feature type="transmembrane region" description="Helical" evidence="10">
    <location>
        <begin position="77"/>
        <end position="101"/>
    </location>
</feature>
<evidence type="ECO:0000256" key="7">
    <source>
        <dbReference type="ARBA" id="ARBA00022989"/>
    </source>
</evidence>
<dbReference type="Proteomes" id="UP001185012">
    <property type="component" value="Unassembled WGS sequence"/>
</dbReference>
<keyword evidence="12" id="KW-1185">Reference proteome</keyword>
<feature type="transmembrane region" description="Helical" evidence="10">
    <location>
        <begin position="350"/>
        <end position="370"/>
    </location>
</feature>
<keyword evidence="4" id="KW-0633">Potassium transport</keyword>
<keyword evidence="2" id="KW-0813">Transport</keyword>
<dbReference type="InterPro" id="IPR004772">
    <property type="entry name" value="TrkH"/>
</dbReference>
<protein>
    <submittedName>
        <fullName evidence="11">Trk system potassium uptake protein TrkH</fullName>
    </submittedName>
</protein>
<dbReference type="InterPro" id="IPR003445">
    <property type="entry name" value="Cat_transpt"/>
</dbReference>
<sequence>MSRFDDAFQKITAAQALVLGFAILILIGTGLLSLPIATETGEPLPVLDALFTATSAVCVTGLVVVDTGSTFSTFGESVIMALIQVGGLGFMTFGVLFALLLGKKIGIKERLIIQQSFHQIKLQGLVKLVLLVLAITLIIESVGFTLLAIRWIPEWGWGEGLYLALFHTISAFNNAGFDLFGDSLIGYVGDPIVNLTITSLFILGGIGFVVIAEVLQYRSTKRLSLHTKLVLSVTGGLIVLGTLTILAIEWTNPETLAAMPLETKLLASFFQGVTPRTAGFSTLDIADMYPATQFFIILLMFIGASPSSTGGGIKTTTFIIVLLAVWAMVRGKSDVVSFKRRVPHDQVYRALAVLVVALSLIMIVTIFLTMTEHTDLMTSLFETVSAAGTVGLSLGLTSELTPLGKLLITITMFAGRLGPMTLAFAIARRIEKENIRYPEEKPLIG</sequence>
<dbReference type="NCBIfam" id="TIGR00933">
    <property type="entry name" value="2a38"/>
    <property type="match status" value="1"/>
</dbReference>
<evidence type="ECO:0000256" key="8">
    <source>
        <dbReference type="ARBA" id="ARBA00023065"/>
    </source>
</evidence>
<dbReference type="PANTHER" id="PTHR32024">
    <property type="entry name" value="TRK SYSTEM POTASSIUM UPTAKE PROTEIN TRKG-RELATED"/>
    <property type="match status" value="1"/>
</dbReference>
<comment type="subcellular location">
    <subcellularLocation>
        <location evidence="1">Cell membrane</location>
        <topology evidence="1">Multi-pass membrane protein</topology>
    </subcellularLocation>
</comment>
<evidence type="ECO:0000256" key="9">
    <source>
        <dbReference type="ARBA" id="ARBA00023136"/>
    </source>
</evidence>
<feature type="transmembrane region" description="Helical" evidence="10">
    <location>
        <begin position="229"/>
        <end position="250"/>
    </location>
</feature>
<proteinExistence type="predicted"/>
<evidence type="ECO:0000256" key="5">
    <source>
        <dbReference type="ARBA" id="ARBA00022692"/>
    </source>
</evidence>
<evidence type="ECO:0000256" key="3">
    <source>
        <dbReference type="ARBA" id="ARBA00022475"/>
    </source>
</evidence>